<keyword evidence="2" id="KW-0812">Transmembrane</keyword>
<dbReference type="InterPro" id="IPR003362">
    <property type="entry name" value="Bact_transf"/>
</dbReference>
<keyword evidence="2" id="KW-0472">Membrane</keyword>
<evidence type="ECO:0000313" key="5">
    <source>
        <dbReference type="Proteomes" id="UP000053372"/>
    </source>
</evidence>
<dbReference type="GO" id="GO:0016780">
    <property type="term" value="F:phosphotransferase activity, for other substituted phosphate groups"/>
    <property type="evidence" value="ECO:0007669"/>
    <property type="project" value="TreeGrafter"/>
</dbReference>
<dbReference type="EMBL" id="LMTZ01000135">
    <property type="protein sequence ID" value="KST63640.1"/>
    <property type="molecule type" value="Genomic_DNA"/>
</dbReference>
<sequence>MVKRLFDIVFASCVLLITSPLFLLGALVVNLTSPGPAFYKAKRAGLEGKEFYMFKLRTMHVNTDTLNRKITDPEDDRITPVGKWLRKLKIDEFPQFWNVLKGDMSIVGPRPEDYDIVQNYYTPEQRHILKVRPGITSPVEVRWYPDLTYHDRPPEGVSMQKHYLEKHLPVQLNEGLRYVEQQNIFLDLKIIIQTFYCILIHSWFPAKKQPLS</sequence>
<dbReference type="OrthoDB" id="467691at2"/>
<keyword evidence="5" id="KW-1185">Reference proteome</keyword>
<keyword evidence="2" id="KW-1133">Transmembrane helix</keyword>
<comment type="caution">
    <text evidence="4">The sequence shown here is derived from an EMBL/GenBank/DDBJ whole genome shotgun (WGS) entry which is preliminary data.</text>
</comment>
<dbReference type="Pfam" id="PF02397">
    <property type="entry name" value="Bac_transf"/>
    <property type="match status" value="1"/>
</dbReference>
<dbReference type="PANTHER" id="PTHR30576:SF0">
    <property type="entry name" value="UNDECAPRENYL-PHOSPHATE N-ACETYLGALACTOSAMINYL 1-PHOSPHATE TRANSFERASE-RELATED"/>
    <property type="match status" value="1"/>
</dbReference>
<dbReference type="Proteomes" id="UP000053372">
    <property type="component" value="Unassembled WGS sequence"/>
</dbReference>
<accession>A0A0V7ZGL8</accession>
<dbReference type="AlphaFoldDB" id="A0A0V7ZGL8"/>
<evidence type="ECO:0000256" key="1">
    <source>
        <dbReference type="ARBA" id="ARBA00006464"/>
    </source>
</evidence>
<feature type="transmembrane region" description="Helical" evidence="2">
    <location>
        <begin position="6"/>
        <end position="33"/>
    </location>
</feature>
<proteinExistence type="inferred from homology"/>
<reference evidence="4 5" key="1">
    <citation type="journal article" date="2015" name="Genome Announc.">
        <title>Draft Genome of the Euendolithic (true boring) Cyanobacterium Mastigocoleus testarum strain BC008.</title>
        <authorList>
            <person name="Guida B.S."/>
            <person name="Garcia-Pichel F."/>
        </authorList>
    </citation>
    <scope>NUCLEOTIDE SEQUENCE [LARGE SCALE GENOMIC DNA]</scope>
    <source>
        <strain evidence="4 5">BC008</strain>
    </source>
</reference>
<gene>
    <name evidence="4" type="ORF">BC008_14360</name>
</gene>
<protein>
    <recommendedName>
        <fullName evidence="3">Bacterial sugar transferase domain-containing protein</fullName>
    </recommendedName>
</protein>
<evidence type="ECO:0000256" key="2">
    <source>
        <dbReference type="SAM" id="Phobius"/>
    </source>
</evidence>
<comment type="similarity">
    <text evidence="1">Belongs to the bacterial sugar transferase family.</text>
</comment>
<evidence type="ECO:0000259" key="3">
    <source>
        <dbReference type="Pfam" id="PF02397"/>
    </source>
</evidence>
<feature type="domain" description="Bacterial sugar transferase" evidence="3">
    <location>
        <begin position="3"/>
        <end position="199"/>
    </location>
</feature>
<dbReference type="RefSeq" id="WP_027842731.1">
    <property type="nucleotide sequence ID" value="NZ_LMTZ01000135.1"/>
</dbReference>
<name>A0A0V7ZGL8_9CYAN</name>
<evidence type="ECO:0000313" key="4">
    <source>
        <dbReference type="EMBL" id="KST63640.1"/>
    </source>
</evidence>
<organism evidence="4 5">
    <name type="scientific">Mastigocoleus testarum BC008</name>
    <dbReference type="NCBI Taxonomy" id="371196"/>
    <lineage>
        <taxon>Bacteria</taxon>
        <taxon>Bacillati</taxon>
        <taxon>Cyanobacteriota</taxon>
        <taxon>Cyanophyceae</taxon>
        <taxon>Nostocales</taxon>
        <taxon>Hapalosiphonaceae</taxon>
        <taxon>Mastigocoleus</taxon>
    </lineage>
</organism>
<dbReference type="PANTHER" id="PTHR30576">
    <property type="entry name" value="COLANIC BIOSYNTHESIS UDP-GLUCOSE LIPID CARRIER TRANSFERASE"/>
    <property type="match status" value="1"/>
</dbReference>